<accession>A0ACC0EZ93</accession>
<name>A0ACC0EZ93_9BASI</name>
<proteinExistence type="predicted"/>
<reference evidence="1 2" key="3">
    <citation type="journal article" date="2022" name="Microbiol. Spectr.">
        <title>Folding features and dynamics of 3D genome architecture in plant fungal pathogens.</title>
        <authorList>
            <person name="Xia C."/>
        </authorList>
    </citation>
    <scope>NUCLEOTIDE SEQUENCE [LARGE SCALE GENOMIC DNA]</scope>
    <source>
        <strain evidence="1 2">93-210</strain>
    </source>
</reference>
<evidence type="ECO:0000313" key="2">
    <source>
        <dbReference type="Proteomes" id="UP001060170"/>
    </source>
</evidence>
<protein>
    <submittedName>
        <fullName evidence="1">Uncharacterized protein</fullName>
    </submittedName>
</protein>
<gene>
    <name evidence="1" type="ORF">MJO28_000500</name>
</gene>
<reference evidence="2" key="2">
    <citation type="journal article" date="2018" name="Mol. Plant Microbe Interact.">
        <title>Genome sequence resources for the wheat stripe rust pathogen (Puccinia striiformis f. sp. tritici) and the barley stripe rust pathogen (Puccinia striiformis f. sp. hordei).</title>
        <authorList>
            <person name="Xia C."/>
            <person name="Wang M."/>
            <person name="Yin C."/>
            <person name="Cornejo O.E."/>
            <person name="Hulbert S.H."/>
            <person name="Chen X."/>
        </authorList>
    </citation>
    <scope>NUCLEOTIDE SEQUENCE [LARGE SCALE GENOMIC DNA]</scope>
    <source>
        <strain evidence="2">93-210</strain>
    </source>
</reference>
<dbReference type="EMBL" id="CM045865">
    <property type="protein sequence ID" value="KAI7962406.1"/>
    <property type="molecule type" value="Genomic_DNA"/>
</dbReference>
<sequence>MPAAEKGDNITNTCTLLTAQPSRTTNNHQLESQTMKNDCLRLQANLRTALKAIESTGTFAACTELRSALPVWLYVKGIGDIEMPISQEQIRQLINQAHQIQSALRSKKQELWEIQADQLDFLDPAWQRYVPELSEAIGAKLGVQSPIRLHLEKMLIYGPGAGSEPQTDSPDRTPGMFGTLMIVLPSTCKGGTIRVKHNEDSMDLGTSDGSQYSACWYSDVSYEVLPLRSGYQCILVYNLALRPDHTRPTANSLNSNLDPLRKTIELWQTEKNNESPKYLFHAFNHQSTETLEKGPSSQDILRAQSMQHSTRRLPFELFWSFLEKKDYQPVNHEWDSDNDYSDCMAGYEYDEFDGETTYTMITLRSLSGTIITNNYHLNIEPDLVDDLFDDVDPQEEINHEGIIYRYHRWALVIVPHVNLAEFLAHCTFGFRDNIKHTTSADHDLNKSQREVASDSKNYDSALVYLGQILSLPSAQTTMLDTIHKMYKSQQSPKLQMTDILESALQYSHYTLFQTVGAHHQGCLPIRFFDSLMEWLSNRPDAERSEKYNKWLPMIIEPYPSMTDLISIIEKMSNLRMDGTIIDTRFSTYSTWAQDLIRRCIKNFPDTNKWPTIADGKHIADLIFDLKEQWAYKSALLMSIVNRFPQIEATAFLLALLHQLMKKASKSDLSIAIYQSLSVRIFNKKRQLSDFLTKLKARDLPAKGASSHSGLIVTPKALVTYVRDVISLQRTQKLDLIDPFIHQFQEQVDTFSREDMRDLWLPFIYKLNPVLHAQSICLETPIYQQLTSRLLRRLDDVVLGPAPDISVSDTFISDELRQWRQKQAKLYATLTSKIPPNHLESLLGAQEAFRIQSIAKLAPVRGAPPPEDMGSWLIPSRSLY</sequence>
<organism evidence="1 2">
    <name type="scientific">Puccinia striiformis f. sp. tritici</name>
    <dbReference type="NCBI Taxonomy" id="168172"/>
    <lineage>
        <taxon>Eukaryota</taxon>
        <taxon>Fungi</taxon>
        <taxon>Dikarya</taxon>
        <taxon>Basidiomycota</taxon>
        <taxon>Pucciniomycotina</taxon>
        <taxon>Pucciniomycetes</taxon>
        <taxon>Pucciniales</taxon>
        <taxon>Pucciniaceae</taxon>
        <taxon>Puccinia</taxon>
    </lineage>
</organism>
<dbReference type="Proteomes" id="UP001060170">
    <property type="component" value="Chromosome 1"/>
</dbReference>
<evidence type="ECO:0000313" key="1">
    <source>
        <dbReference type="EMBL" id="KAI7962406.1"/>
    </source>
</evidence>
<comment type="caution">
    <text evidence="1">The sequence shown here is derived from an EMBL/GenBank/DDBJ whole genome shotgun (WGS) entry which is preliminary data.</text>
</comment>
<keyword evidence="2" id="KW-1185">Reference proteome</keyword>
<reference evidence="2" key="1">
    <citation type="journal article" date="2018" name="BMC Genomics">
        <title>Genomic insights into host adaptation between the wheat stripe rust pathogen (Puccinia striiformis f. sp. tritici) and the barley stripe rust pathogen (Puccinia striiformis f. sp. hordei).</title>
        <authorList>
            <person name="Xia C."/>
            <person name="Wang M."/>
            <person name="Yin C."/>
            <person name="Cornejo O.E."/>
            <person name="Hulbert S.H."/>
            <person name="Chen X."/>
        </authorList>
    </citation>
    <scope>NUCLEOTIDE SEQUENCE [LARGE SCALE GENOMIC DNA]</scope>
    <source>
        <strain evidence="2">93-210</strain>
    </source>
</reference>